<dbReference type="SMART" id="SM00382">
    <property type="entry name" value="AAA"/>
    <property type="match status" value="1"/>
</dbReference>
<gene>
    <name evidence="7" type="primary">znuC_2</name>
    <name evidence="7" type="ORF">Pan265_23060</name>
</gene>
<proteinExistence type="inferred from homology"/>
<evidence type="ECO:0000256" key="2">
    <source>
        <dbReference type="ARBA" id="ARBA00022448"/>
    </source>
</evidence>
<name>A0A518BZP5_9BACT</name>
<dbReference type="PROSITE" id="PS50893">
    <property type="entry name" value="ABC_TRANSPORTER_2"/>
    <property type="match status" value="1"/>
</dbReference>
<dbReference type="SUPFAM" id="SSF52540">
    <property type="entry name" value="P-loop containing nucleoside triphosphate hydrolases"/>
    <property type="match status" value="1"/>
</dbReference>
<keyword evidence="2" id="KW-0813">Transport</keyword>
<dbReference type="GO" id="GO:0016887">
    <property type="term" value="F:ATP hydrolysis activity"/>
    <property type="evidence" value="ECO:0007669"/>
    <property type="project" value="InterPro"/>
</dbReference>
<dbReference type="InterPro" id="IPR003439">
    <property type="entry name" value="ABC_transporter-like_ATP-bd"/>
</dbReference>
<keyword evidence="3" id="KW-0547">Nucleotide-binding</keyword>
<evidence type="ECO:0000313" key="8">
    <source>
        <dbReference type="Proteomes" id="UP000320386"/>
    </source>
</evidence>
<dbReference type="InterPro" id="IPR003593">
    <property type="entry name" value="AAA+_ATPase"/>
</dbReference>
<dbReference type="PANTHER" id="PTHR42734">
    <property type="entry name" value="METAL TRANSPORT SYSTEM ATP-BINDING PROTEIN TM_0124-RELATED"/>
    <property type="match status" value="1"/>
</dbReference>
<dbReference type="InterPro" id="IPR050153">
    <property type="entry name" value="Metal_Ion_Import_ABC"/>
</dbReference>
<dbReference type="InterPro" id="IPR017871">
    <property type="entry name" value="ABC_transporter-like_CS"/>
</dbReference>
<sequence length="275" mass="29740">MAASSEPVIDVRGVTFRYAHRADDRPILDDVSLTIAEGDFLGIIGPNGGGKTTLLKLMLGFLEPDAGEVRVFGVAPERGRGWIGYVPQHATIDPAAPASVLDVVLMGCLGHSRWGVWYGRSERDRAMSALERTGCASLAHRPINALSGGQKQRVLIARALVAEARVLLLDEPTTGVDPYAQQGLTELLHELHARIPIVMVSHDISFVTQHLNRVACLNGRMSVHGIDELSHDQIERTYAGPVMVLHHHEEDCPIHAHGHGHHDASGGSENGAEQD</sequence>
<evidence type="ECO:0000256" key="5">
    <source>
        <dbReference type="SAM" id="MobiDB-lite"/>
    </source>
</evidence>
<dbReference type="PROSITE" id="PS00211">
    <property type="entry name" value="ABC_TRANSPORTER_1"/>
    <property type="match status" value="1"/>
</dbReference>
<dbReference type="AlphaFoldDB" id="A0A518BZP5"/>
<evidence type="ECO:0000259" key="6">
    <source>
        <dbReference type="PROSITE" id="PS50893"/>
    </source>
</evidence>
<dbReference type="InterPro" id="IPR027417">
    <property type="entry name" value="P-loop_NTPase"/>
</dbReference>
<evidence type="ECO:0000256" key="3">
    <source>
        <dbReference type="ARBA" id="ARBA00022741"/>
    </source>
</evidence>
<dbReference type="GO" id="GO:0005524">
    <property type="term" value="F:ATP binding"/>
    <property type="evidence" value="ECO:0007669"/>
    <property type="project" value="UniProtKB-KW"/>
</dbReference>
<protein>
    <submittedName>
        <fullName evidence="7">High-affinity zinc uptake system ATP-binding protein ZnuC</fullName>
        <ecNumber evidence="7">3.6.3.-</ecNumber>
    </submittedName>
</protein>
<dbReference type="RefSeq" id="WP_145446606.1">
    <property type="nucleotide sequence ID" value="NZ_CP036280.1"/>
</dbReference>
<reference evidence="7 8" key="1">
    <citation type="submission" date="2019-02" db="EMBL/GenBank/DDBJ databases">
        <title>Deep-cultivation of Planctomycetes and their phenomic and genomic characterization uncovers novel biology.</title>
        <authorList>
            <person name="Wiegand S."/>
            <person name="Jogler M."/>
            <person name="Boedeker C."/>
            <person name="Pinto D."/>
            <person name="Vollmers J."/>
            <person name="Rivas-Marin E."/>
            <person name="Kohn T."/>
            <person name="Peeters S.H."/>
            <person name="Heuer A."/>
            <person name="Rast P."/>
            <person name="Oberbeckmann S."/>
            <person name="Bunk B."/>
            <person name="Jeske O."/>
            <person name="Meyerdierks A."/>
            <person name="Storesund J.E."/>
            <person name="Kallscheuer N."/>
            <person name="Luecker S."/>
            <person name="Lage O.M."/>
            <person name="Pohl T."/>
            <person name="Merkel B.J."/>
            <person name="Hornburger P."/>
            <person name="Mueller R.-W."/>
            <person name="Bruemmer F."/>
            <person name="Labrenz M."/>
            <person name="Spormann A.M."/>
            <person name="Op den Camp H."/>
            <person name="Overmann J."/>
            <person name="Amann R."/>
            <person name="Jetten M.S.M."/>
            <person name="Mascher T."/>
            <person name="Medema M.H."/>
            <person name="Devos D.P."/>
            <person name="Kaster A.-K."/>
            <person name="Ovreas L."/>
            <person name="Rohde M."/>
            <person name="Galperin M.Y."/>
            <person name="Jogler C."/>
        </authorList>
    </citation>
    <scope>NUCLEOTIDE SEQUENCE [LARGE SCALE GENOMIC DNA]</scope>
    <source>
        <strain evidence="7 8">Pan265</strain>
    </source>
</reference>
<dbReference type="EC" id="3.6.3.-" evidence="7"/>
<evidence type="ECO:0000256" key="1">
    <source>
        <dbReference type="ARBA" id="ARBA00005417"/>
    </source>
</evidence>
<dbReference type="KEGG" id="mcad:Pan265_23060"/>
<comment type="similarity">
    <text evidence="1">Belongs to the ABC transporter superfamily.</text>
</comment>
<evidence type="ECO:0000256" key="4">
    <source>
        <dbReference type="ARBA" id="ARBA00022840"/>
    </source>
</evidence>
<keyword evidence="4 7" id="KW-0067">ATP-binding</keyword>
<feature type="domain" description="ABC transporter" evidence="6">
    <location>
        <begin position="9"/>
        <end position="243"/>
    </location>
</feature>
<dbReference type="Gene3D" id="3.40.50.300">
    <property type="entry name" value="P-loop containing nucleotide triphosphate hydrolases"/>
    <property type="match status" value="1"/>
</dbReference>
<dbReference type="OrthoDB" id="9806726at2"/>
<evidence type="ECO:0000313" key="7">
    <source>
        <dbReference type="EMBL" id="QDU72441.1"/>
    </source>
</evidence>
<keyword evidence="7" id="KW-0378">Hydrolase</keyword>
<keyword evidence="8" id="KW-1185">Reference proteome</keyword>
<dbReference type="CDD" id="cd03235">
    <property type="entry name" value="ABC_Metallic_Cations"/>
    <property type="match status" value="1"/>
</dbReference>
<dbReference type="PANTHER" id="PTHR42734:SF17">
    <property type="entry name" value="METAL TRANSPORT SYSTEM ATP-BINDING PROTEIN TM_0124-RELATED"/>
    <property type="match status" value="1"/>
</dbReference>
<dbReference type="Proteomes" id="UP000320386">
    <property type="component" value="Chromosome"/>
</dbReference>
<organism evidence="7 8">
    <name type="scientific">Mucisphaera calidilacus</name>
    <dbReference type="NCBI Taxonomy" id="2527982"/>
    <lineage>
        <taxon>Bacteria</taxon>
        <taxon>Pseudomonadati</taxon>
        <taxon>Planctomycetota</taxon>
        <taxon>Phycisphaerae</taxon>
        <taxon>Phycisphaerales</taxon>
        <taxon>Phycisphaeraceae</taxon>
        <taxon>Mucisphaera</taxon>
    </lineage>
</organism>
<accession>A0A518BZP5</accession>
<dbReference type="Pfam" id="PF00005">
    <property type="entry name" value="ABC_tran"/>
    <property type="match status" value="1"/>
</dbReference>
<dbReference type="EMBL" id="CP036280">
    <property type="protein sequence ID" value="QDU72441.1"/>
    <property type="molecule type" value="Genomic_DNA"/>
</dbReference>
<feature type="region of interest" description="Disordered" evidence="5">
    <location>
        <begin position="254"/>
        <end position="275"/>
    </location>
</feature>